<dbReference type="EMBL" id="AGFM01000048">
    <property type="protein sequence ID" value="EHJ59993.1"/>
    <property type="molecule type" value="Genomic_DNA"/>
</dbReference>
<dbReference type="Gene3D" id="2.40.50.320">
    <property type="entry name" value="Copper binding periplasmic protein CusF"/>
    <property type="match status" value="1"/>
</dbReference>
<dbReference type="PATRIC" id="fig|1088721.3.peg.3026"/>
<sequence>MTADMPMMQSGETGVTASAEGTVTKIDATAGTITIDHGPVPEAGWPAMTMGFTADPAQRASVTEGDKVNFTFRKTEGGGEIVSLAKK</sequence>
<gene>
    <name evidence="2" type="ORF">NSU_3069</name>
</gene>
<dbReference type="InterPro" id="IPR021647">
    <property type="entry name" value="CusF_Ec"/>
</dbReference>
<dbReference type="AlphaFoldDB" id="G6EFE8"/>
<feature type="compositionally biased region" description="Polar residues" evidence="1">
    <location>
        <begin position="10"/>
        <end position="20"/>
    </location>
</feature>
<comment type="caution">
    <text evidence="2">The sequence shown here is derived from an EMBL/GenBank/DDBJ whole genome shotgun (WGS) entry which is preliminary data.</text>
</comment>
<reference evidence="2 3" key="1">
    <citation type="journal article" date="2012" name="J. Bacteriol.">
        <title>Genome sequence of benzo(a)pyrene-degrading bacterium Novosphingobium pentaromativorans US6-1.</title>
        <authorList>
            <person name="Luo Y.R."/>
            <person name="Kang S.G."/>
            <person name="Kim S.J."/>
            <person name="Kim M.R."/>
            <person name="Li N."/>
            <person name="Lee J.H."/>
            <person name="Kwon K.K."/>
        </authorList>
    </citation>
    <scope>NUCLEOTIDE SEQUENCE [LARGE SCALE GENOMIC DNA]</scope>
    <source>
        <strain evidence="2 3">US6-1</strain>
    </source>
</reference>
<dbReference type="eggNOG" id="COG5569">
    <property type="taxonomic scope" value="Bacteria"/>
</dbReference>
<proteinExistence type="predicted"/>
<accession>G6EFE8</accession>
<feature type="region of interest" description="Disordered" evidence="1">
    <location>
        <begin position="1"/>
        <end position="20"/>
    </location>
</feature>
<evidence type="ECO:0008006" key="4">
    <source>
        <dbReference type="Google" id="ProtNLM"/>
    </source>
</evidence>
<dbReference type="Pfam" id="PF11604">
    <property type="entry name" value="CusF_Ec"/>
    <property type="match status" value="1"/>
</dbReference>
<dbReference type="InterPro" id="IPR042230">
    <property type="entry name" value="CusF_sf"/>
</dbReference>
<name>G6EFE8_9SPHN</name>
<dbReference type="Proteomes" id="UP000004030">
    <property type="component" value="Unassembled WGS sequence"/>
</dbReference>
<evidence type="ECO:0000313" key="3">
    <source>
        <dbReference type="Proteomes" id="UP000004030"/>
    </source>
</evidence>
<keyword evidence="3" id="KW-1185">Reference proteome</keyword>
<evidence type="ECO:0000256" key="1">
    <source>
        <dbReference type="SAM" id="MobiDB-lite"/>
    </source>
</evidence>
<protein>
    <recommendedName>
        <fullName evidence="4">Copper-binding protein</fullName>
    </recommendedName>
</protein>
<evidence type="ECO:0000313" key="2">
    <source>
        <dbReference type="EMBL" id="EHJ59993.1"/>
    </source>
</evidence>
<organism evidence="2 3">
    <name type="scientific">Novosphingobium pentaromativorans US6-1</name>
    <dbReference type="NCBI Taxonomy" id="1088721"/>
    <lineage>
        <taxon>Bacteria</taxon>
        <taxon>Pseudomonadati</taxon>
        <taxon>Pseudomonadota</taxon>
        <taxon>Alphaproteobacteria</taxon>
        <taxon>Sphingomonadales</taxon>
        <taxon>Sphingomonadaceae</taxon>
        <taxon>Novosphingobium</taxon>
    </lineage>
</organism>